<protein>
    <recommendedName>
        <fullName evidence="4">Methyltransferase FkbM domain-containing protein</fullName>
    </recommendedName>
</protein>
<feature type="non-terminal residue" evidence="2">
    <location>
        <position position="1"/>
    </location>
</feature>
<dbReference type="Gene3D" id="3.40.50.150">
    <property type="entry name" value="Vaccinia Virus protein VP39"/>
    <property type="match status" value="1"/>
</dbReference>
<dbReference type="Proteomes" id="UP000626109">
    <property type="component" value="Unassembled WGS sequence"/>
</dbReference>
<feature type="chain" id="PRO_5032470514" description="Methyltransferase FkbM domain-containing protein" evidence="1">
    <location>
        <begin position="19"/>
        <end position="318"/>
    </location>
</feature>
<name>A0A813IMT7_POLGL</name>
<evidence type="ECO:0000256" key="1">
    <source>
        <dbReference type="SAM" id="SignalP"/>
    </source>
</evidence>
<evidence type="ECO:0000313" key="2">
    <source>
        <dbReference type="EMBL" id="CAE8651888.1"/>
    </source>
</evidence>
<feature type="non-terminal residue" evidence="2">
    <location>
        <position position="318"/>
    </location>
</feature>
<accession>A0A813IMT7</accession>
<organism evidence="2 3">
    <name type="scientific">Polarella glacialis</name>
    <name type="common">Dinoflagellate</name>
    <dbReference type="NCBI Taxonomy" id="89957"/>
    <lineage>
        <taxon>Eukaryota</taxon>
        <taxon>Sar</taxon>
        <taxon>Alveolata</taxon>
        <taxon>Dinophyceae</taxon>
        <taxon>Suessiales</taxon>
        <taxon>Suessiaceae</taxon>
        <taxon>Polarella</taxon>
    </lineage>
</organism>
<comment type="caution">
    <text evidence="2">The sequence shown here is derived from an EMBL/GenBank/DDBJ whole genome shotgun (WGS) entry which is preliminary data.</text>
</comment>
<reference evidence="2" key="1">
    <citation type="submission" date="2021-02" db="EMBL/GenBank/DDBJ databases">
        <authorList>
            <person name="Dougan E. K."/>
            <person name="Rhodes N."/>
            <person name="Thang M."/>
            <person name="Chan C."/>
        </authorList>
    </citation>
    <scope>NUCLEOTIDE SEQUENCE</scope>
</reference>
<proteinExistence type="predicted"/>
<dbReference type="EMBL" id="CAJNNW010010225">
    <property type="protein sequence ID" value="CAE8651888.1"/>
    <property type="molecule type" value="Genomic_DNA"/>
</dbReference>
<evidence type="ECO:0000313" key="3">
    <source>
        <dbReference type="Proteomes" id="UP000626109"/>
    </source>
</evidence>
<gene>
    <name evidence="2" type="ORF">PGLA2088_LOCUS9308</name>
</gene>
<evidence type="ECO:0008006" key="4">
    <source>
        <dbReference type="Google" id="ProtNLM"/>
    </source>
</evidence>
<keyword evidence="1" id="KW-0732">Signal</keyword>
<sequence length="318" mass="35863">GFWFKSSVFFTIFTGCSMIRDAQNVYIDLGANWGQTLRQYRQFNKTANFKVGRRPWEIYAFEADPLIQPYLGRFVSALNGAGRRPKVTVPPVGSSAHLAALAPRFDCQGVRWWVRTCMTARFREPLQRLRADPALADPGFLSERLASASNRAARTREESVTHTQTQTRRDSFHAIHAAASARNWTLQLCRSLQLPGFARNCTSEERLKGRGMTVPIVDFVSWLAASFSVRDNIIVNMDIEGDEFRLLPALLKLSGGKRHLIDMLHLECHGDGGGHLDALCHRLIARLRRETGTFVLSNFDEGYMDDHDKLSGPGLYHP</sequence>
<dbReference type="InterPro" id="IPR029063">
    <property type="entry name" value="SAM-dependent_MTases_sf"/>
</dbReference>
<feature type="signal peptide" evidence="1">
    <location>
        <begin position="1"/>
        <end position="18"/>
    </location>
</feature>
<dbReference type="AlphaFoldDB" id="A0A813IMT7"/>